<dbReference type="Proteomes" id="UP000002640">
    <property type="component" value="Unassembled WGS sequence"/>
</dbReference>
<dbReference type="AlphaFoldDB" id="G4ZLM6"/>
<organism evidence="2 3">
    <name type="scientific">Phytophthora sojae (strain P6497)</name>
    <name type="common">Soybean stem and root rot agent</name>
    <name type="synonym">Phytophthora megasperma f. sp. glycines</name>
    <dbReference type="NCBI Taxonomy" id="1094619"/>
    <lineage>
        <taxon>Eukaryota</taxon>
        <taxon>Sar</taxon>
        <taxon>Stramenopiles</taxon>
        <taxon>Oomycota</taxon>
        <taxon>Peronosporomycetes</taxon>
        <taxon>Peronosporales</taxon>
        <taxon>Peronosporaceae</taxon>
        <taxon>Phytophthora</taxon>
    </lineage>
</organism>
<evidence type="ECO:0000313" key="2">
    <source>
        <dbReference type="EMBL" id="EGZ14601.1"/>
    </source>
</evidence>
<keyword evidence="1" id="KW-1133">Transmembrane helix</keyword>
<protein>
    <submittedName>
        <fullName evidence="2">Uncharacterized protein</fullName>
    </submittedName>
</protein>
<keyword evidence="3" id="KW-1185">Reference proteome</keyword>
<dbReference type="EMBL" id="JH159155">
    <property type="protein sequence ID" value="EGZ14601.1"/>
    <property type="molecule type" value="Genomic_DNA"/>
</dbReference>
<proteinExistence type="predicted"/>
<reference evidence="2 3" key="1">
    <citation type="journal article" date="2006" name="Science">
        <title>Phytophthora genome sequences uncover evolutionary origins and mechanisms of pathogenesis.</title>
        <authorList>
            <person name="Tyler B.M."/>
            <person name="Tripathy S."/>
            <person name="Zhang X."/>
            <person name="Dehal P."/>
            <person name="Jiang R.H."/>
            <person name="Aerts A."/>
            <person name="Arredondo F.D."/>
            <person name="Baxter L."/>
            <person name="Bensasson D."/>
            <person name="Beynon J.L."/>
            <person name="Chapman J."/>
            <person name="Damasceno C.M."/>
            <person name="Dorrance A.E."/>
            <person name="Dou D."/>
            <person name="Dickerman A.W."/>
            <person name="Dubchak I.L."/>
            <person name="Garbelotto M."/>
            <person name="Gijzen M."/>
            <person name="Gordon S.G."/>
            <person name="Govers F."/>
            <person name="Grunwald N.J."/>
            <person name="Huang W."/>
            <person name="Ivors K.L."/>
            <person name="Jones R.W."/>
            <person name="Kamoun S."/>
            <person name="Krampis K."/>
            <person name="Lamour K.H."/>
            <person name="Lee M.K."/>
            <person name="McDonald W.H."/>
            <person name="Medina M."/>
            <person name="Meijer H.J."/>
            <person name="Nordberg E.K."/>
            <person name="Maclean D.J."/>
            <person name="Ospina-Giraldo M.D."/>
            <person name="Morris P.F."/>
            <person name="Phuntumart V."/>
            <person name="Putnam N.H."/>
            <person name="Rash S."/>
            <person name="Rose J.K."/>
            <person name="Sakihama Y."/>
            <person name="Salamov A.A."/>
            <person name="Savidor A."/>
            <person name="Scheuring C.F."/>
            <person name="Smith B.M."/>
            <person name="Sobral B.W."/>
            <person name="Terry A."/>
            <person name="Torto-Alalibo T.A."/>
            <person name="Win J."/>
            <person name="Xu Z."/>
            <person name="Zhang H."/>
            <person name="Grigoriev I.V."/>
            <person name="Rokhsar D.S."/>
            <person name="Boore J.L."/>
        </authorList>
    </citation>
    <scope>NUCLEOTIDE SEQUENCE [LARGE SCALE GENOMIC DNA]</scope>
    <source>
        <strain evidence="2 3">P6497</strain>
    </source>
</reference>
<feature type="transmembrane region" description="Helical" evidence="1">
    <location>
        <begin position="12"/>
        <end position="33"/>
    </location>
</feature>
<accession>G4ZLM6</accession>
<evidence type="ECO:0000256" key="1">
    <source>
        <dbReference type="SAM" id="Phobius"/>
    </source>
</evidence>
<evidence type="ECO:0000313" key="3">
    <source>
        <dbReference type="Proteomes" id="UP000002640"/>
    </source>
</evidence>
<dbReference type="InParanoid" id="G4ZLM6"/>
<keyword evidence="1" id="KW-0472">Membrane</keyword>
<dbReference type="RefSeq" id="XP_009528350.1">
    <property type="nucleotide sequence ID" value="XM_009530055.1"/>
</dbReference>
<dbReference type="GeneID" id="20646564"/>
<gene>
    <name evidence="2" type="ORF">PHYSODRAFT_332959</name>
</gene>
<sequence>MADDDGVGTLKLCALILQLVVGAALCDSLLDLLKRRSDRPQRVADSWSDGDLHAHNAWGRTVSGIAGIGDFDVGGISYAGICRSREESQTASDDLGEGERGRAVSGPADGRAAVLLGARVAQTILGGLVKRGQGQEETAVLDLAVTRLTLARRQMKT</sequence>
<dbReference type="KEGG" id="psoj:PHYSODRAFT_332959"/>
<keyword evidence="1" id="KW-0812">Transmembrane</keyword>
<name>G4ZLM6_PHYSP</name>